<sequence>MRTTDVLFFIIWVGSFAFFAGVVVGDQGWLAP</sequence>
<keyword evidence="1" id="KW-1133">Transmembrane helix</keyword>
<organism evidence="2 3">
    <name type="scientific">Aquamicrobium defluvii</name>
    <dbReference type="NCBI Taxonomy" id="69279"/>
    <lineage>
        <taxon>Bacteria</taxon>
        <taxon>Pseudomonadati</taxon>
        <taxon>Pseudomonadota</taxon>
        <taxon>Alphaproteobacteria</taxon>
        <taxon>Hyphomicrobiales</taxon>
        <taxon>Phyllobacteriaceae</taxon>
        <taxon>Aquamicrobium</taxon>
    </lineage>
</organism>
<keyword evidence="1" id="KW-0812">Transmembrane</keyword>
<name>A0A4R6Y6W0_9HYPH</name>
<evidence type="ECO:0000256" key="1">
    <source>
        <dbReference type="SAM" id="Phobius"/>
    </source>
</evidence>
<dbReference type="AlphaFoldDB" id="A0A4R6Y6W0"/>
<keyword evidence="3" id="KW-1185">Reference proteome</keyword>
<comment type="caution">
    <text evidence="2">The sequence shown here is derived from an EMBL/GenBank/DDBJ whole genome shotgun (WGS) entry which is preliminary data.</text>
</comment>
<proteinExistence type="predicted"/>
<feature type="transmembrane region" description="Helical" evidence="1">
    <location>
        <begin position="6"/>
        <end position="25"/>
    </location>
</feature>
<accession>A0A4R6Y6W0</accession>
<dbReference type="Proteomes" id="UP000294958">
    <property type="component" value="Unassembled WGS sequence"/>
</dbReference>
<evidence type="ECO:0000313" key="3">
    <source>
        <dbReference type="Proteomes" id="UP000294958"/>
    </source>
</evidence>
<dbReference type="EMBL" id="SNZF01000054">
    <property type="protein sequence ID" value="TDR28918.1"/>
    <property type="molecule type" value="Genomic_DNA"/>
</dbReference>
<evidence type="ECO:0000313" key="2">
    <source>
        <dbReference type="EMBL" id="TDR28918.1"/>
    </source>
</evidence>
<gene>
    <name evidence="2" type="ORF">DES43_1545</name>
</gene>
<keyword evidence="1" id="KW-0472">Membrane</keyword>
<protein>
    <submittedName>
        <fullName evidence="2">Uncharacterized protein</fullName>
    </submittedName>
</protein>
<reference evidence="2 3" key="1">
    <citation type="submission" date="2019-03" db="EMBL/GenBank/DDBJ databases">
        <title>Genomic Encyclopedia of Type Strains, Phase IV (KMG-IV): sequencing the most valuable type-strain genomes for metagenomic binning, comparative biology and taxonomic classification.</title>
        <authorList>
            <person name="Goeker M."/>
        </authorList>
    </citation>
    <scope>NUCLEOTIDE SEQUENCE [LARGE SCALE GENOMIC DNA]</scope>
    <source>
        <strain evidence="2 3">DSM 11603</strain>
    </source>
</reference>